<protein>
    <recommendedName>
        <fullName evidence="2">J domain-containing protein</fullName>
    </recommendedName>
</protein>
<feature type="compositionally biased region" description="Low complexity" evidence="1">
    <location>
        <begin position="1195"/>
        <end position="1213"/>
    </location>
</feature>
<feature type="compositionally biased region" description="Low complexity" evidence="1">
    <location>
        <begin position="215"/>
        <end position="225"/>
    </location>
</feature>
<dbReference type="PANTHER" id="PTHR44200">
    <property type="entry name" value="DNAJ HOMOLOG SUBFAMILY C MEMBER 7"/>
    <property type="match status" value="1"/>
</dbReference>
<dbReference type="SUPFAM" id="SSF46565">
    <property type="entry name" value="Chaperone J-domain"/>
    <property type="match status" value="1"/>
</dbReference>
<dbReference type="InterPro" id="IPR019734">
    <property type="entry name" value="TPR_rpt"/>
</dbReference>
<feature type="domain" description="J" evidence="2">
    <location>
        <begin position="1235"/>
        <end position="1300"/>
    </location>
</feature>
<feature type="compositionally biased region" description="Basic residues" evidence="1">
    <location>
        <begin position="533"/>
        <end position="544"/>
    </location>
</feature>
<dbReference type="PRINTS" id="PR00625">
    <property type="entry name" value="JDOMAIN"/>
</dbReference>
<feature type="compositionally biased region" description="Polar residues" evidence="1">
    <location>
        <begin position="246"/>
        <end position="275"/>
    </location>
</feature>
<feature type="compositionally biased region" description="Polar residues" evidence="1">
    <location>
        <begin position="75"/>
        <end position="89"/>
    </location>
</feature>
<feature type="region of interest" description="Disordered" evidence="1">
    <location>
        <begin position="431"/>
        <end position="460"/>
    </location>
</feature>
<keyword evidence="4" id="KW-1185">Reference proteome</keyword>
<feature type="compositionally biased region" description="Acidic residues" evidence="1">
    <location>
        <begin position="205"/>
        <end position="214"/>
    </location>
</feature>
<feature type="compositionally biased region" description="Basic residues" evidence="1">
    <location>
        <begin position="441"/>
        <end position="459"/>
    </location>
</feature>
<dbReference type="InterPro" id="IPR011990">
    <property type="entry name" value="TPR-like_helical_dom_sf"/>
</dbReference>
<evidence type="ECO:0000256" key="1">
    <source>
        <dbReference type="SAM" id="MobiDB-lite"/>
    </source>
</evidence>
<feature type="region of interest" description="Disordered" evidence="1">
    <location>
        <begin position="1132"/>
        <end position="1232"/>
    </location>
</feature>
<sequence>MDSINLKQVLRTACTSSPANPSILQQEIQDNYDFGEYADEIFYKQLTDAILSCKSRYMGRNLDNGSDDDEETESCRMSSTPHQFPQTYREQNQEEEDDDDQYEFCGDQGDPHGLDESFETFHTVQNDFGGLNFGKKQDTESSVDPKLQYSFENMFQEDVAKSTPLKSKKEANFEQDVGSPCSFYSTREYPTVDRKIEKQPRQTQQEEEEDDQGTEQEQASQQEQELPPAPDTDSDDDLFSPLPTGNPASNTVPESDAKMSSTTKTPLVRNRVSSPPTIPRENAQKVHANQGKNLFGTSNSSGVGLDDASLQSDNAVNTSSGSGATVKTGFVQRDPEEKIKKAKSNATFTFGGKIPSPPREAPPPMEQDSKIFGSTVNMDATNPFASSAGTNLPNQTFTPATSTTINTSTASVSSAVAASIPSVPNLKLNLNLGASNSSKPKPFKTRGSPRNKTNRKKPFAFKPIVPPINTAATATNVLQPTVKTPKDVEMEEMEVDTPFAPGAANDTTQPTTTSDMSVPQFSMGIGDGGSKTPSRKSSRFKNNKARGATIPSSPSTIHSSSTANSNPSTFTFAQSVPPTINLEETARMKLMNEVDEIRKEAKGWYTMGNYKESVKNYTNAISHLTQRFTSFPKPLKDEEKSEVLASLYGNRAAALIMLGAYQPAAKDCESALNYLKEFNPVALDYNNRDMILSCLKADGGLTYRAKLLARQGRALMKCGEVDEAKKTVDTAERVAKVALECHDKIVKHAARTGIAIPLNTQRQSENVLKNCLTDAALIRTEVTRVGESVAYIQKNGGIRRNVDSNLSQRNNAHMLPYVTTILNSCPTDEKMLENKVICLASMKKWREVIKFCETLACKNAQYDGVFNEDLEPLNPHRGVSAATRLTHTDVSRSIENGDRCMNIAEVREAVLRLPLKVAKYYTRALRLEESYDQLNAALLALKGHSKDNEPIYSPTRKAHWAAYQWVIREIEKFKITQEKKAKGDSYFHQQRYEEATKMYGEVLTVDMEDKIVYGNLSDIETMGGRLHAVLFCNRAACLIQLKRYDEALKECSAALKIEKGYMKAILRRARCYFRLKRYEESIAEYNKWIFAVEECRRNSGVGRPDECPFDRASNISDSEYRSALNDRGLVMQQKKEAAQQAARQKEEERRKREAQFNRQQNFNSRSWDPFNGSGPRRSNNESNYGHSRQNYRDTYNSSSRYSNGNKSSSSSRNTYHHQKNEKKPSASPSSNAVSCHYDVLQLKSSANQTEIKKAYRKMALKYHPDKNGNCEKAADTFRKIQQAYETLSDENEKRKYDIERRRSRGYY</sequence>
<dbReference type="InterPro" id="IPR036869">
    <property type="entry name" value="J_dom_sf"/>
</dbReference>
<name>A0AAD3D8J6_9STRA</name>
<dbReference type="PROSITE" id="PS50076">
    <property type="entry name" value="DNAJ_2"/>
    <property type="match status" value="1"/>
</dbReference>
<accession>A0AAD3D8J6</accession>
<feature type="region of interest" description="Disordered" evidence="1">
    <location>
        <begin position="498"/>
        <end position="572"/>
    </location>
</feature>
<feature type="compositionally biased region" description="Polar residues" evidence="1">
    <location>
        <begin position="1176"/>
        <end position="1194"/>
    </location>
</feature>
<feature type="compositionally biased region" description="Polar residues" evidence="1">
    <location>
        <begin position="505"/>
        <end position="520"/>
    </location>
</feature>
<dbReference type="InterPro" id="IPR001623">
    <property type="entry name" value="DnaJ_domain"/>
</dbReference>
<dbReference type="SUPFAM" id="SSF48452">
    <property type="entry name" value="TPR-like"/>
    <property type="match status" value="2"/>
</dbReference>
<feature type="compositionally biased region" description="Basic and acidic residues" evidence="1">
    <location>
        <begin position="1133"/>
        <end position="1155"/>
    </location>
</feature>
<proteinExistence type="predicted"/>
<gene>
    <name evidence="3" type="ORF">CTEN210_16174</name>
</gene>
<feature type="compositionally biased region" description="Polar residues" evidence="1">
    <location>
        <begin position="290"/>
        <end position="302"/>
    </location>
</feature>
<dbReference type="Pfam" id="PF14559">
    <property type="entry name" value="TPR_19"/>
    <property type="match status" value="1"/>
</dbReference>
<feature type="compositionally biased region" description="Basic and acidic residues" evidence="1">
    <location>
        <begin position="190"/>
        <end position="200"/>
    </location>
</feature>
<dbReference type="InterPro" id="IPR052758">
    <property type="entry name" value="SRC_co-chaperone"/>
</dbReference>
<evidence type="ECO:0000259" key="2">
    <source>
        <dbReference type="PROSITE" id="PS50076"/>
    </source>
</evidence>
<feature type="compositionally biased region" description="Low complexity" evidence="1">
    <location>
        <begin position="548"/>
        <end position="566"/>
    </location>
</feature>
<organism evidence="3 4">
    <name type="scientific">Chaetoceros tenuissimus</name>
    <dbReference type="NCBI Taxonomy" id="426638"/>
    <lineage>
        <taxon>Eukaryota</taxon>
        <taxon>Sar</taxon>
        <taxon>Stramenopiles</taxon>
        <taxon>Ochrophyta</taxon>
        <taxon>Bacillariophyta</taxon>
        <taxon>Coscinodiscophyceae</taxon>
        <taxon>Chaetocerotophycidae</taxon>
        <taxon>Chaetocerotales</taxon>
        <taxon>Chaetocerotaceae</taxon>
        <taxon>Chaetoceros</taxon>
    </lineage>
</organism>
<evidence type="ECO:0000313" key="3">
    <source>
        <dbReference type="EMBL" id="GFH59698.1"/>
    </source>
</evidence>
<dbReference type="CDD" id="cd06257">
    <property type="entry name" value="DnaJ"/>
    <property type="match status" value="1"/>
</dbReference>
<feature type="compositionally biased region" description="Acidic residues" evidence="1">
    <location>
        <begin position="93"/>
        <end position="102"/>
    </location>
</feature>
<evidence type="ECO:0000313" key="4">
    <source>
        <dbReference type="Proteomes" id="UP001054902"/>
    </source>
</evidence>
<dbReference type="InterPro" id="IPR018253">
    <property type="entry name" value="DnaJ_domain_CS"/>
</dbReference>
<dbReference type="PANTHER" id="PTHR44200:SF1">
    <property type="entry name" value="DNAJ HOMOLOG SUBFAMILY C MEMBER 7"/>
    <property type="match status" value="1"/>
</dbReference>
<reference evidence="3 4" key="1">
    <citation type="journal article" date="2021" name="Sci. Rep.">
        <title>The genome of the diatom Chaetoceros tenuissimus carries an ancient integrated fragment of an extant virus.</title>
        <authorList>
            <person name="Hongo Y."/>
            <person name="Kimura K."/>
            <person name="Takaki Y."/>
            <person name="Yoshida Y."/>
            <person name="Baba S."/>
            <person name="Kobayashi G."/>
            <person name="Nagasaki K."/>
            <person name="Hano T."/>
            <person name="Tomaru Y."/>
        </authorList>
    </citation>
    <scope>NUCLEOTIDE SEQUENCE [LARGE SCALE GENOMIC DNA]</scope>
    <source>
        <strain evidence="3 4">NIES-3715</strain>
    </source>
</reference>
<feature type="region of interest" description="Disordered" evidence="1">
    <location>
        <begin position="61"/>
        <end position="116"/>
    </location>
</feature>
<dbReference type="SMART" id="SM00271">
    <property type="entry name" value="DnaJ"/>
    <property type="match status" value="1"/>
</dbReference>
<feature type="compositionally biased region" description="Polar residues" evidence="1">
    <location>
        <begin position="309"/>
        <end position="325"/>
    </location>
</feature>
<dbReference type="Gene3D" id="1.25.40.10">
    <property type="entry name" value="Tetratricopeptide repeat domain"/>
    <property type="match status" value="2"/>
</dbReference>
<dbReference type="EMBL" id="BLLK01000069">
    <property type="protein sequence ID" value="GFH59698.1"/>
    <property type="molecule type" value="Genomic_DNA"/>
</dbReference>
<dbReference type="SMART" id="SM00028">
    <property type="entry name" value="TPR"/>
    <property type="match status" value="6"/>
</dbReference>
<dbReference type="Proteomes" id="UP001054902">
    <property type="component" value="Unassembled WGS sequence"/>
</dbReference>
<feature type="compositionally biased region" description="Polar residues" evidence="1">
    <location>
        <begin position="1156"/>
        <end position="1166"/>
    </location>
</feature>
<feature type="region of interest" description="Disordered" evidence="1">
    <location>
        <begin position="161"/>
        <end position="334"/>
    </location>
</feature>
<comment type="caution">
    <text evidence="3">The sequence shown here is derived from an EMBL/GenBank/DDBJ whole genome shotgun (WGS) entry which is preliminary data.</text>
</comment>
<dbReference type="Gene3D" id="1.10.287.110">
    <property type="entry name" value="DnaJ domain"/>
    <property type="match status" value="1"/>
</dbReference>
<dbReference type="Pfam" id="PF00226">
    <property type="entry name" value="DnaJ"/>
    <property type="match status" value="1"/>
</dbReference>
<dbReference type="PROSITE" id="PS00636">
    <property type="entry name" value="DNAJ_1"/>
    <property type="match status" value="1"/>
</dbReference>